<accession>A0A1I4TMG8</accession>
<name>A0A1I4TMG8_9EURY</name>
<dbReference type="PANTHER" id="PTHR13947:SF37">
    <property type="entry name" value="LD18367P"/>
    <property type="match status" value="1"/>
</dbReference>
<proteinExistence type="predicted"/>
<dbReference type="AlphaFoldDB" id="A0A1I4TMG8"/>
<dbReference type="RefSeq" id="WP_091937134.1">
    <property type="nucleotide sequence ID" value="NZ_FOUJ01000005.1"/>
</dbReference>
<dbReference type="InterPro" id="IPR000182">
    <property type="entry name" value="GNAT_dom"/>
</dbReference>
<evidence type="ECO:0000313" key="3">
    <source>
        <dbReference type="EMBL" id="SFM77876.1"/>
    </source>
</evidence>
<keyword evidence="4" id="KW-1185">Reference proteome</keyword>
<dbReference type="PANTHER" id="PTHR13947">
    <property type="entry name" value="GNAT FAMILY N-ACETYLTRANSFERASE"/>
    <property type="match status" value="1"/>
</dbReference>
<protein>
    <submittedName>
        <fullName evidence="3">Putative acetyltransferase</fullName>
    </submittedName>
</protein>
<dbReference type="Gene3D" id="3.40.630.30">
    <property type="match status" value="1"/>
</dbReference>
<dbReference type="SUPFAM" id="SSF55729">
    <property type="entry name" value="Acyl-CoA N-acyltransferases (Nat)"/>
    <property type="match status" value="1"/>
</dbReference>
<dbReference type="Proteomes" id="UP000198535">
    <property type="component" value="Unassembled WGS sequence"/>
</dbReference>
<dbReference type="STRING" id="487685.SAMN04488696_2345"/>
<dbReference type="EMBL" id="FOUJ01000005">
    <property type="protein sequence ID" value="SFM77876.1"/>
    <property type="molecule type" value="Genomic_DNA"/>
</dbReference>
<evidence type="ECO:0000256" key="1">
    <source>
        <dbReference type="ARBA" id="ARBA00022679"/>
    </source>
</evidence>
<dbReference type="InterPro" id="IPR016181">
    <property type="entry name" value="Acyl_CoA_acyltransferase"/>
</dbReference>
<dbReference type="CDD" id="cd04301">
    <property type="entry name" value="NAT_SF"/>
    <property type="match status" value="1"/>
</dbReference>
<dbReference type="PROSITE" id="PS51186">
    <property type="entry name" value="GNAT"/>
    <property type="match status" value="1"/>
</dbReference>
<organism evidence="3 4">
    <name type="scientific">Methanolobus profundi</name>
    <dbReference type="NCBI Taxonomy" id="487685"/>
    <lineage>
        <taxon>Archaea</taxon>
        <taxon>Methanobacteriati</taxon>
        <taxon>Methanobacteriota</taxon>
        <taxon>Stenosarchaea group</taxon>
        <taxon>Methanomicrobia</taxon>
        <taxon>Methanosarcinales</taxon>
        <taxon>Methanosarcinaceae</taxon>
        <taxon>Methanolobus</taxon>
    </lineage>
</organism>
<dbReference type="OrthoDB" id="125295at2157"/>
<dbReference type="InterPro" id="IPR050769">
    <property type="entry name" value="NAT_camello-type"/>
</dbReference>
<evidence type="ECO:0000313" key="4">
    <source>
        <dbReference type="Proteomes" id="UP000198535"/>
    </source>
</evidence>
<dbReference type="GO" id="GO:0008080">
    <property type="term" value="F:N-acetyltransferase activity"/>
    <property type="evidence" value="ECO:0007669"/>
    <property type="project" value="InterPro"/>
</dbReference>
<gene>
    <name evidence="3" type="ORF">SAMN04488696_2345</name>
</gene>
<evidence type="ECO:0000259" key="2">
    <source>
        <dbReference type="PROSITE" id="PS51186"/>
    </source>
</evidence>
<dbReference type="Pfam" id="PF00583">
    <property type="entry name" value="Acetyltransf_1"/>
    <property type="match status" value="1"/>
</dbReference>
<feature type="domain" description="N-acetyltransferase" evidence="2">
    <location>
        <begin position="1"/>
        <end position="145"/>
    </location>
</feature>
<keyword evidence="1 3" id="KW-0808">Transferase</keyword>
<sequence length="145" mass="16041">MSIVPFSPEYASAAKSFVLDVLAGEGFEYDPLKDSDLDDIGRRYSKKGGAFFMYLHDGSVVGTSAVKGLVSGVCEIKRLYVKNECRGKGIGSAMFGKALEHAKKNFSCIRLKTDHTLERAISIYLNNGFRIVKEENGVIYFEKVL</sequence>
<reference evidence="4" key="1">
    <citation type="submission" date="2016-10" db="EMBL/GenBank/DDBJ databases">
        <authorList>
            <person name="Varghese N."/>
            <person name="Submissions S."/>
        </authorList>
    </citation>
    <scope>NUCLEOTIDE SEQUENCE [LARGE SCALE GENOMIC DNA]</scope>
    <source>
        <strain evidence="4">Mob M</strain>
    </source>
</reference>